<protein>
    <submittedName>
        <fullName evidence="3">M</fullName>
    </submittedName>
</protein>
<dbReference type="InterPro" id="IPR000253">
    <property type="entry name" value="FHA_dom"/>
</dbReference>
<feature type="region of interest" description="Disordered" evidence="1">
    <location>
        <begin position="400"/>
        <end position="420"/>
    </location>
</feature>
<feature type="region of interest" description="Disordered" evidence="1">
    <location>
        <begin position="337"/>
        <end position="363"/>
    </location>
</feature>
<dbReference type="OrthoDB" id="4096268at2759"/>
<proteinExistence type="predicted"/>
<dbReference type="RefSeq" id="XP_067551026.1">
    <property type="nucleotide sequence ID" value="XM_067689703.1"/>
</dbReference>
<feature type="compositionally biased region" description="Basic and acidic residues" evidence="1">
    <location>
        <begin position="540"/>
        <end position="578"/>
    </location>
</feature>
<feature type="region of interest" description="Disordered" evidence="1">
    <location>
        <begin position="244"/>
        <end position="291"/>
    </location>
</feature>
<feature type="compositionally biased region" description="Basic and acidic residues" evidence="1">
    <location>
        <begin position="588"/>
        <end position="600"/>
    </location>
</feature>
<accession>A0A8H8DE78</accession>
<feature type="compositionally biased region" description="Low complexity" evidence="1">
    <location>
        <begin position="513"/>
        <end position="523"/>
    </location>
</feature>
<keyword evidence="4" id="KW-1185">Reference proteome</keyword>
<feature type="region of interest" description="Disordered" evidence="1">
    <location>
        <begin position="513"/>
        <end position="600"/>
    </location>
</feature>
<dbReference type="PROSITE" id="PS50006">
    <property type="entry name" value="FHA_DOMAIN"/>
    <property type="match status" value="1"/>
</dbReference>
<reference evidence="3 4" key="1">
    <citation type="submission" date="2020-12" db="EMBL/GenBank/DDBJ databases">
        <title>Effect of drift, selection, and recombination on the evolution of hybrid genomes in Candida yeast pathogens.</title>
        <authorList>
            <person name="Mixao V."/>
            <person name="Ksiezopolska E."/>
            <person name="Saus E."/>
            <person name="Boekhout T."/>
            <person name="Gacser A."/>
            <person name="Gabaldon T."/>
        </authorList>
    </citation>
    <scope>NUCLEOTIDE SEQUENCE [LARGE SCALE GENOMIC DNA]</scope>
    <source>
        <strain evidence="3 4">BP57</strain>
    </source>
</reference>
<gene>
    <name evidence="3" type="ORF">I9W82_001003</name>
</gene>
<dbReference type="Proteomes" id="UP000669133">
    <property type="component" value="Unassembled WGS sequence"/>
</dbReference>
<feature type="region of interest" description="Disordered" evidence="1">
    <location>
        <begin position="145"/>
        <end position="167"/>
    </location>
</feature>
<dbReference type="AlphaFoldDB" id="A0A8H8DE78"/>
<dbReference type="Gene3D" id="2.60.200.20">
    <property type="match status" value="1"/>
</dbReference>
<feature type="compositionally biased region" description="Basic and acidic residues" evidence="1">
    <location>
        <begin position="400"/>
        <end position="414"/>
    </location>
</feature>
<dbReference type="SUPFAM" id="SSF49879">
    <property type="entry name" value="SMAD/FHA domain"/>
    <property type="match status" value="1"/>
</dbReference>
<name>A0A8H8DE78_9ASCO</name>
<evidence type="ECO:0000259" key="2">
    <source>
        <dbReference type="PROSITE" id="PS50006"/>
    </source>
</evidence>
<dbReference type="CDD" id="cd00060">
    <property type="entry name" value="FHA"/>
    <property type="match status" value="1"/>
</dbReference>
<evidence type="ECO:0000313" key="3">
    <source>
        <dbReference type="EMBL" id="KAG5421910.1"/>
    </source>
</evidence>
<feature type="compositionally biased region" description="Basic and acidic residues" evidence="1">
    <location>
        <begin position="153"/>
        <end position="167"/>
    </location>
</feature>
<comment type="caution">
    <text evidence="3">The sequence shown here is derived from an EMBL/GenBank/DDBJ whole genome shotgun (WGS) entry which is preliminary data.</text>
</comment>
<sequence>MLIPRFTFGKEADENNIYLTIYPNYWSKQHATVRYNSNEFTIEDTNSTFGTIVNEAVIKRNTRHPLKDKDTVGFILSKPSSKIREVFKVFESDLEHKSIPLSEFDSPKVSMKFDVSINKSVLKLIPHTSTDSNVHSDFTLDDSVTNISAADEENTKKSDDEGETESKVATKFSLPVAEAIEVSSVLGKDEMEVFHSFSKSPSSEPIGDDNKKEGELEADLKNSDSLNADAELVEVDGICDLNATRKQNESSQNHPVDVEVQIRSSEKEVDDGDSGSYIEESAEENEPPSESDIIYEISNDEISCAEKYSYCKEDEVDTEERESVRKVAMTYKVSDAEINPAEEASNFNDLPDKASDEKDLNAVESYSREYYNNTQDDNDSICSEVDGSVDIESVRSDCEEEKLKSESDDSHLDSDWDGNEYGHSTANPFEETYLEEESICGCSDAEDCIPDHGQSFSDYLPDDESYLLDDCSSACSVCCDYGNHTSNYVDMFDSKEGSICVCSDPEDCYCGSEQNSSTLSSQSDVCESEREEIHTGSSRETLHKDSCQPPSRKEQDNKKRSYHDMVEDGQEERPRSSIDGDEENEVDMPPRKKQASEDSKLKGVLKEMAKGLFYVAATITALGIYGSTLEEN</sequence>
<organism evidence="3 4">
    <name type="scientific">Candida metapsilosis</name>
    <dbReference type="NCBI Taxonomy" id="273372"/>
    <lineage>
        <taxon>Eukaryota</taxon>
        <taxon>Fungi</taxon>
        <taxon>Dikarya</taxon>
        <taxon>Ascomycota</taxon>
        <taxon>Saccharomycotina</taxon>
        <taxon>Pichiomycetes</taxon>
        <taxon>Debaryomycetaceae</taxon>
        <taxon>Candida/Lodderomyces clade</taxon>
        <taxon>Candida</taxon>
    </lineage>
</organism>
<dbReference type="InterPro" id="IPR008984">
    <property type="entry name" value="SMAD_FHA_dom_sf"/>
</dbReference>
<dbReference type="GeneID" id="93649632"/>
<dbReference type="EMBL" id="JAEOAQ010000001">
    <property type="protein sequence ID" value="KAG5421910.1"/>
    <property type="molecule type" value="Genomic_DNA"/>
</dbReference>
<feature type="compositionally biased region" description="Acidic residues" evidence="1">
    <location>
        <begin position="280"/>
        <end position="289"/>
    </location>
</feature>
<evidence type="ECO:0000256" key="1">
    <source>
        <dbReference type="SAM" id="MobiDB-lite"/>
    </source>
</evidence>
<feature type="domain" description="FHA" evidence="2">
    <location>
        <begin position="6"/>
        <end position="58"/>
    </location>
</feature>
<feature type="compositionally biased region" description="Basic and acidic residues" evidence="1">
    <location>
        <begin position="350"/>
        <end position="361"/>
    </location>
</feature>
<evidence type="ECO:0000313" key="4">
    <source>
        <dbReference type="Proteomes" id="UP000669133"/>
    </source>
</evidence>
<dbReference type="Pfam" id="PF00498">
    <property type="entry name" value="FHA"/>
    <property type="match status" value="1"/>
</dbReference>